<reference evidence="9 10" key="2">
    <citation type="submission" date="2008-10" db="EMBL/GenBank/DDBJ databases">
        <authorList>
            <person name="Fulton L."/>
            <person name="Clifton S."/>
            <person name="Fulton B."/>
            <person name="Xu J."/>
            <person name="Minx P."/>
            <person name="Pepin K.H."/>
            <person name="Johnson M."/>
            <person name="Bhonagiri V."/>
            <person name="Nash W.E."/>
            <person name="Mardis E.R."/>
            <person name="Wilson R.K."/>
        </authorList>
    </citation>
    <scope>NUCLEOTIDE SEQUENCE [LARGE SCALE GENOMIC DNA]</scope>
    <source>
        <strain evidence="9 10">ATCC 29098</strain>
    </source>
</reference>
<evidence type="ECO:0000256" key="5">
    <source>
        <dbReference type="ARBA" id="ARBA00023004"/>
    </source>
</evidence>
<dbReference type="PRINTS" id="PR00609">
    <property type="entry name" value="CYTOCHROMEC3"/>
</dbReference>
<feature type="binding site" description="axial binding residue" evidence="6">
    <location>
        <position position="138"/>
    </location>
    <ligand>
        <name>heme c</name>
        <dbReference type="ChEBI" id="CHEBI:61717"/>
        <label>1</label>
    </ligand>
    <ligandPart>
        <name>Fe</name>
        <dbReference type="ChEBI" id="CHEBI:18248"/>
    </ligandPart>
</feature>
<keyword evidence="2 6" id="KW-0349">Heme</keyword>
<dbReference type="InterPro" id="IPR002322">
    <property type="entry name" value="Cyt_c_III"/>
</dbReference>
<dbReference type="InterPro" id="IPR036280">
    <property type="entry name" value="Multihaem_cyt_sf"/>
</dbReference>
<feature type="binding site" description="axial binding residue" evidence="6">
    <location>
        <position position="92"/>
    </location>
    <ligand>
        <name>heme c</name>
        <dbReference type="ChEBI" id="CHEBI:61717"/>
        <label>1</label>
    </ligand>
    <ligandPart>
        <name>Fe</name>
        <dbReference type="ChEBI" id="CHEBI:18248"/>
    </ligandPart>
</feature>
<dbReference type="AlphaFoldDB" id="B6WV78"/>
<evidence type="ECO:0000256" key="6">
    <source>
        <dbReference type="PIRSR" id="PIRSR602322-1"/>
    </source>
</evidence>
<feature type="binding site" description="axial binding residue" evidence="6">
    <location>
        <position position="96"/>
    </location>
    <ligand>
        <name>heme c</name>
        <dbReference type="ChEBI" id="CHEBI:61717"/>
        <label>1</label>
    </ligand>
    <ligandPart>
        <name>Fe</name>
        <dbReference type="ChEBI" id="CHEBI:18248"/>
    </ligandPart>
</feature>
<feature type="binding site" description="axial binding residue" evidence="6">
    <location>
        <position position="164"/>
    </location>
    <ligand>
        <name>heme c</name>
        <dbReference type="ChEBI" id="CHEBI:61717"/>
        <label>1</label>
    </ligand>
    <ligandPart>
        <name>Fe</name>
        <dbReference type="ChEBI" id="CHEBI:18248"/>
    </ligandPart>
</feature>
<evidence type="ECO:0000256" key="2">
    <source>
        <dbReference type="ARBA" id="ARBA00022617"/>
    </source>
</evidence>
<comment type="caution">
    <text evidence="9">The sequence shown here is derived from an EMBL/GenBank/DDBJ whole genome shotgun (WGS) entry which is preliminary data.</text>
</comment>
<dbReference type="PANTHER" id="PTHR39425:SF1">
    <property type="entry name" value="CYTOCHROME C7-LIKE DOMAIN-CONTAINING PROTEIN"/>
    <property type="match status" value="1"/>
</dbReference>
<feature type="binding site" description="axial binding residue" evidence="6">
    <location>
        <position position="135"/>
    </location>
    <ligand>
        <name>heme c</name>
        <dbReference type="ChEBI" id="CHEBI:61717"/>
        <label>1</label>
    </ligand>
    <ligandPart>
        <name>Fe</name>
        <dbReference type="ChEBI" id="CHEBI:18248"/>
    </ligandPart>
</feature>
<comment type="cofactor">
    <cofactor evidence="6">
        <name>heme c</name>
        <dbReference type="ChEBI" id="CHEBI:61717"/>
    </cofactor>
    <text evidence="6">Binds 4 heme c groups covalently per monomer.</text>
</comment>
<feature type="binding site" description="axial binding residue" evidence="6">
    <location>
        <position position="95"/>
    </location>
    <ligand>
        <name>heme c</name>
        <dbReference type="ChEBI" id="CHEBI:61717"/>
        <label>1</label>
    </ligand>
    <ligandPart>
        <name>Fe</name>
        <dbReference type="ChEBI" id="CHEBI:18248"/>
    </ligandPart>
</feature>
<keyword evidence="4" id="KW-0249">Electron transport</keyword>
<evidence type="ECO:0000256" key="1">
    <source>
        <dbReference type="ARBA" id="ARBA00022448"/>
    </source>
</evidence>
<dbReference type="Pfam" id="PF02085">
    <property type="entry name" value="Cytochrom_CIII"/>
    <property type="match status" value="2"/>
</dbReference>
<dbReference type="CDD" id="cd08168">
    <property type="entry name" value="Cytochrom_C3"/>
    <property type="match status" value="3"/>
</dbReference>
<sequence length="297" mass="31957">MTVRHDGLPAGTPEAPIPFTFWKRGKALQKRYLSIAILTAVLAVTGIAGYLLPAGPVAGDKEPATRRILFDNAGGPVVFDHQKHSRLLKEDCATCHHESLQKTPDKAMACASCHGVALDDAFKAGHAKSYPAESCVTCHHYTLAAKDWGHQQHSEEFGVDCTSCHHADTDIEPEPQSCANCHEAGARPTNKAAEPGTPPVLADAVHARCVACHQDLFGKAKNCASCHELKPTRKDEAAVKGKVNTLYADCTVCHVKKTPDKLIPGRMDAFHGQCMGCHEKLGKGPFGKDKCAQCHTK</sequence>
<dbReference type="GO" id="GO:0020037">
    <property type="term" value="F:heme binding"/>
    <property type="evidence" value="ECO:0007669"/>
    <property type="project" value="InterPro"/>
</dbReference>
<keyword evidence="7" id="KW-1133">Transmembrane helix</keyword>
<proteinExistence type="predicted"/>
<feature type="domain" description="Class III cytochrome C" evidence="8">
    <location>
        <begin position="72"/>
        <end position="142"/>
    </location>
</feature>
<reference evidence="9 10" key="1">
    <citation type="submission" date="2008-10" db="EMBL/GenBank/DDBJ databases">
        <title>Draft genome sequence of Desulvovibrio piger (ATCC 29098).</title>
        <authorList>
            <person name="Sudarsanam P."/>
            <person name="Ley R."/>
            <person name="Guruge J."/>
            <person name="Turnbaugh P.J."/>
            <person name="Mahowald M."/>
            <person name="Liep D."/>
            <person name="Gordon J."/>
        </authorList>
    </citation>
    <scope>NUCLEOTIDE SEQUENCE [LARGE SCALE GENOMIC DNA]</scope>
    <source>
        <strain evidence="9 10">ATCC 29098</strain>
    </source>
</reference>
<dbReference type="EMBL" id="ABXU01000061">
    <property type="protein sequence ID" value="EEB33127.1"/>
    <property type="molecule type" value="Genomic_DNA"/>
</dbReference>
<evidence type="ECO:0000256" key="3">
    <source>
        <dbReference type="ARBA" id="ARBA00022723"/>
    </source>
</evidence>
<evidence type="ECO:0000256" key="7">
    <source>
        <dbReference type="SAM" id="Phobius"/>
    </source>
</evidence>
<feature type="binding site" description="axial binding residue" evidence="6">
    <location>
        <position position="81"/>
    </location>
    <ligand>
        <name>heme c</name>
        <dbReference type="ChEBI" id="CHEBI:61717"/>
        <label>1</label>
    </ligand>
    <ligandPart>
        <name>Fe</name>
        <dbReference type="ChEBI" id="CHEBI:18248"/>
    </ligandPart>
</feature>
<keyword evidence="3 6" id="KW-0479">Metal-binding</keyword>
<evidence type="ECO:0000259" key="8">
    <source>
        <dbReference type="Pfam" id="PF02085"/>
    </source>
</evidence>
<organism evidence="9 10">
    <name type="scientific">Desulfovibrio piger ATCC 29098</name>
    <dbReference type="NCBI Taxonomy" id="411464"/>
    <lineage>
        <taxon>Bacteria</taxon>
        <taxon>Pseudomonadati</taxon>
        <taxon>Thermodesulfobacteriota</taxon>
        <taxon>Desulfovibrionia</taxon>
        <taxon>Desulfovibrionales</taxon>
        <taxon>Desulfovibrionaceae</taxon>
        <taxon>Desulfovibrio</taxon>
    </lineage>
</organism>
<gene>
    <name evidence="9" type="ORF">DESPIG_01994</name>
</gene>
<dbReference type="SUPFAM" id="SSF48695">
    <property type="entry name" value="Multiheme cytochromes"/>
    <property type="match status" value="1"/>
</dbReference>
<dbReference type="PANTHER" id="PTHR39425">
    <property type="entry name" value="LIPOPROTEIN CYTOCHROME C"/>
    <property type="match status" value="1"/>
</dbReference>
<protein>
    <submittedName>
        <fullName evidence="9">Cytochrome C family protein</fullName>
    </submittedName>
</protein>
<feature type="domain" description="Class III cytochrome C" evidence="8">
    <location>
        <begin position="149"/>
        <end position="227"/>
    </location>
</feature>
<dbReference type="eggNOG" id="ENOG5030HR4">
    <property type="taxonomic scope" value="Bacteria"/>
</dbReference>
<dbReference type="GO" id="GO:0046872">
    <property type="term" value="F:metal ion binding"/>
    <property type="evidence" value="ECO:0007669"/>
    <property type="project" value="UniProtKB-KW"/>
</dbReference>
<evidence type="ECO:0000313" key="10">
    <source>
        <dbReference type="Proteomes" id="UP000003676"/>
    </source>
</evidence>
<feature type="binding site" description="axial binding residue" evidence="6">
    <location>
        <position position="97"/>
    </location>
    <ligand>
        <name>heme c</name>
        <dbReference type="ChEBI" id="CHEBI:61717"/>
        <label>1</label>
    </ligand>
    <ligandPart>
        <name>Fe</name>
        <dbReference type="ChEBI" id="CHEBI:18248"/>
    </ligandPart>
</feature>
<feature type="binding site" description="covalent" evidence="6">
    <location>
        <position position="114"/>
    </location>
    <ligand>
        <name>heme c</name>
        <dbReference type="ChEBI" id="CHEBI:61717"/>
        <label>3</label>
    </ligand>
</feature>
<feature type="transmembrane region" description="Helical" evidence="7">
    <location>
        <begin position="32"/>
        <end position="52"/>
    </location>
</feature>
<evidence type="ECO:0000313" key="9">
    <source>
        <dbReference type="EMBL" id="EEB33127.1"/>
    </source>
</evidence>
<keyword evidence="5 6" id="KW-0408">Iron</keyword>
<feature type="binding site" description="axial binding residue" evidence="6">
    <location>
        <position position="139"/>
    </location>
    <ligand>
        <name>heme c</name>
        <dbReference type="ChEBI" id="CHEBI:61717"/>
        <label>1</label>
    </ligand>
    <ligandPart>
        <name>Fe</name>
        <dbReference type="ChEBI" id="CHEBI:18248"/>
    </ligandPart>
</feature>
<keyword evidence="7" id="KW-0472">Membrane</keyword>
<name>B6WV78_9BACT</name>
<feature type="binding site" description="axial binding residue" evidence="6">
    <location>
        <position position="161"/>
    </location>
    <ligand>
        <name>heme c</name>
        <dbReference type="ChEBI" id="CHEBI:61717"/>
        <label>1</label>
    </ligand>
    <ligandPart>
        <name>Fe</name>
        <dbReference type="ChEBI" id="CHEBI:18248"/>
    </ligandPart>
</feature>
<dbReference type="Proteomes" id="UP000003676">
    <property type="component" value="Unassembled WGS sequence"/>
</dbReference>
<feature type="binding site" description="axial binding residue" evidence="6">
    <location>
        <position position="84"/>
    </location>
    <ligand>
        <name>heme c</name>
        <dbReference type="ChEBI" id="CHEBI:61717"/>
        <label>1</label>
    </ligand>
    <ligandPart>
        <name>Fe</name>
        <dbReference type="ChEBI" id="CHEBI:18248"/>
    </ligandPart>
</feature>
<dbReference type="InterPro" id="IPR020942">
    <property type="entry name" value="Cyt_c_III_dom"/>
</dbReference>
<feature type="binding site" description="axial binding residue" evidence="6">
    <location>
        <position position="165"/>
    </location>
    <ligand>
        <name>heme c</name>
        <dbReference type="ChEBI" id="CHEBI:61717"/>
        <label>1</label>
    </ligand>
    <ligandPart>
        <name>Fe</name>
        <dbReference type="ChEBI" id="CHEBI:18248"/>
    </ligandPart>
</feature>
<keyword evidence="7" id="KW-0812">Transmembrane</keyword>
<dbReference type="Gene3D" id="3.90.10.10">
    <property type="entry name" value="Cytochrome C3"/>
    <property type="match status" value="3"/>
</dbReference>
<keyword evidence="1" id="KW-0813">Transport</keyword>
<dbReference type="GO" id="GO:0009055">
    <property type="term" value="F:electron transfer activity"/>
    <property type="evidence" value="ECO:0007669"/>
    <property type="project" value="InterPro"/>
</dbReference>
<dbReference type="HOGENOM" id="CLU_1101483_0_0_7"/>
<evidence type="ECO:0000256" key="4">
    <source>
        <dbReference type="ARBA" id="ARBA00022982"/>
    </source>
</evidence>
<feature type="binding site" description="axial binding residue" evidence="6">
    <location>
        <position position="113"/>
    </location>
    <ligand>
        <name>heme c</name>
        <dbReference type="ChEBI" id="CHEBI:61717"/>
        <label>1</label>
    </ligand>
    <ligandPart>
        <name>Fe</name>
        <dbReference type="ChEBI" id="CHEBI:18248"/>
    </ligandPart>
</feature>
<dbReference type="STRING" id="901.DESPIGER_1983"/>
<accession>B6WV78</accession>